<proteinExistence type="predicted"/>
<evidence type="ECO:0000313" key="2">
    <source>
        <dbReference type="Proteomes" id="UP000321058"/>
    </source>
</evidence>
<gene>
    <name evidence="1" type="ORF">RSO01_73400</name>
</gene>
<dbReference type="Proteomes" id="UP000321058">
    <property type="component" value="Unassembled WGS sequence"/>
</dbReference>
<dbReference type="EMBL" id="BKAJ01000152">
    <property type="protein sequence ID" value="GEP60174.1"/>
    <property type="molecule type" value="Genomic_DNA"/>
</dbReference>
<comment type="caution">
    <text evidence="1">The sequence shown here is derived from an EMBL/GenBank/DDBJ whole genome shotgun (WGS) entry which is preliminary data.</text>
</comment>
<evidence type="ECO:0000313" key="1">
    <source>
        <dbReference type="EMBL" id="GEP60174.1"/>
    </source>
</evidence>
<protein>
    <submittedName>
        <fullName evidence="1">Uncharacterized protein</fullName>
    </submittedName>
</protein>
<name>A0A512NMJ0_9HYPH</name>
<accession>A0A512NMJ0</accession>
<organism evidence="1 2">
    <name type="scientific">Reyranella soli</name>
    <dbReference type="NCBI Taxonomy" id="1230389"/>
    <lineage>
        <taxon>Bacteria</taxon>
        <taxon>Pseudomonadati</taxon>
        <taxon>Pseudomonadota</taxon>
        <taxon>Alphaproteobacteria</taxon>
        <taxon>Hyphomicrobiales</taxon>
        <taxon>Reyranellaceae</taxon>
        <taxon>Reyranella</taxon>
    </lineage>
</organism>
<dbReference type="AlphaFoldDB" id="A0A512NMJ0"/>
<sequence length="324" mass="35324">MCGKSHLRPGKLATVATAAPQRLRCNSNPSQGKYMVVVTNLTVTNAKRINVTNWVTVRDVFGPQQIPDPSPRGDCVVQATTGPRNDEAEWSQIAWRGGEAVYGNPNQRLVKRQAAGSTTITASIGTNTDRLVLWTLWAEVSVLTKGPRPPNAKPWSAGTPFPGPDQCGAHDVQSPLMGTNARGQIVAVAKLSPPGIGQVLSATGKHTLFNLRREVAAHDFTDGTRQAFKKSTGGWVDDTLQGMQVLTSAASDEIYDTDAPDLPAGAQTAETYNNFRQWLEWDGRPCSNYGYWHWQARWKDQQVTLKDVGQGSITLPAQAFYKKP</sequence>
<keyword evidence="2" id="KW-1185">Reference proteome</keyword>
<reference evidence="1 2" key="1">
    <citation type="submission" date="2019-07" db="EMBL/GenBank/DDBJ databases">
        <title>Whole genome shotgun sequence of Reyranella soli NBRC 108950.</title>
        <authorList>
            <person name="Hosoyama A."/>
            <person name="Uohara A."/>
            <person name="Ohji S."/>
            <person name="Ichikawa N."/>
        </authorList>
    </citation>
    <scope>NUCLEOTIDE SEQUENCE [LARGE SCALE GENOMIC DNA]</scope>
    <source>
        <strain evidence="1 2">NBRC 108950</strain>
    </source>
</reference>